<dbReference type="SUPFAM" id="SSF52047">
    <property type="entry name" value="RNI-like"/>
    <property type="match status" value="1"/>
</dbReference>
<organism evidence="1 2">
    <name type="scientific">Lentinula raphanica</name>
    <dbReference type="NCBI Taxonomy" id="153919"/>
    <lineage>
        <taxon>Eukaryota</taxon>
        <taxon>Fungi</taxon>
        <taxon>Dikarya</taxon>
        <taxon>Basidiomycota</taxon>
        <taxon>Agaricomycotina</taxon>
        <taxon>Agaricomycetes</taxon>
        <taxon>Agaricomycetidae</taxon>
        <taxon>Agaricales</taxon>
        <taxon>Marasmiineae</taxon>
        <taxon>Omphalotaceae</taxon>
        <taxon>Lentinula</taxon>
    </lineage>
</organism>
<proteinExistence type="predicted"/>
<keyword evidence="2" id="KW-1185">Reference proteome</keyword>
<dbReference type="AlphaFoldDB" id="A0AA38NYB3"/>
<name>A0AA38NYB3_9AGAR</name>
<accession>A0AA38NYB3</accession>
<evidence type="ECO:0000313" key="2">
    <source>
        <dbReference type="Proteomes" id="UP001163846"/>
    </source>
</evidence>
<dbReference type="Proteomes" id="UP001163846">
    <property type="component" value="Unassembled WGS sequence"/>
</dbReference>
<evidence type="ECO:0008006" key="3">
    <source>
        <dbReference type="Google" id="ProtNLM"/>
    </source>
</evidence>
<comment type="caution">
    <text evidence="1">The sequence shown here is derived from an EMBL/GenBank/DDBJ whole genome shotgun (WGS) entry which is preliminary data.</text>
</comment>
<gene>
    <name evidence="1" type="ORF">F5878DRAFT_633970</name>
</gene>
<protein>
    <recommendedName>
        <fullName evidence="3">F-box domain-containing protein</fullName>
    </recommendedName>
</protein>
<sequence>MTDITQSLDPSKPPINYSGDLERSLHGEALVDSNAGARYQKPSLCQVSPIRLLSTEILQLVFLFAASHKSHEFATYVKRSRSSRRNQARAWAGALSLTWVCSWWRKVALSYPPIWRSIHIDVRENSFTHPWFGDFIGEYLRRSGPSFPLDIGLNLDVNLSILQYGRYSEEYDHHDFEDYSDILRVLNHLADCAWRWRRFEFTSGFSTDLERFTDILVTKMAARSTSGPKTLVSFPLLHEVELHTHRSYLPFRATSLKFFTHCRFLRFLKAPIFQITDTMDLTNLVFLQTPLYAGDSFGYLLQQCPRLKYLSIGYLSPYYKISATSMSTAPATLANPSIVHNHLTSLCLNKIGEEFPAGVWDNVSLPNLTQLGIAFEVKVWHDTVGNIFPVEYFYHPVALEELQRMCLRSGCYLEKVWVGLTIELSAEIPRIRQLFNEFPHVNVPLTNT</sequence>
<reference evidence="1" key="1">
    <citation type="submission" date="2022-08" db="EMBL/GenBank/DDBJ databases">
        <authorList>
            <consortium name="DOE Joint Genome Institute"/>
            <person name="Min B."/>
            <person name="Riley R."/>
            <person name="Sierra-Patev S."/>
            <person name="Naranjo-Ortiz M."/>
            <person name="Looney B."/>
            <person name="Konkel Z."/>
            <person name="Slot J.C."/>
            <person name="Sakamoto Y."/>
            <person name="Steenwyk J.L."/>
            <person name="Rokas A."/>
            <person name="Carro J."/>
            <person name="Camarero S."/>
            <person name="Ferreira P."/>
            <person name="Molpeceres G."/>
            <person name="Ruiz-Duenas F.J."/>
            <person name="Serrano A."/>
            <person name="Henrissat B."/>
            <person name="Drula E."/>
            <person name="Hughes K.W."/>
            <person name="Mata J.L."/>
            <person name="Ishikawa N.K."/>
            <person name="Vargas-Isla R."/>
            <person name="Ushijima S."/>
            <person name="Smith C.A."/>
            <person name="Ahrendt S."/>
            <person name="Andreopoulos W."/>
            <person name="He G."/>
            <person name="Labutti K."/>
            <person name="Lipzen A."/>
            <person name="Ng V."/>
            <person name="Sandor L."/>
            <person name="Barry K."/>
            <person name="Martinez A.T."/>
            <person name="Xiao Y."/>
            <person name="Gibbons J.G."/>
            <person name="Terashima K."/>
            <person name="Hibbett D.S."/>
            <person name="Grigoriev I.V."/>
        </authorList>
    </citation>
    <scope>NUCLEOTIDE SEQUENCE</scope>
    <source>
        <strain evidence="1">TFB9207</strain>
    </source>
</reference>
<dbReference type="EMBL" id="MU806825">
    <property type="protein sequence ID" value="KAJ3832883.1"/>
    <property type="molecule type" value="Genomic_DNA"/>
</dbReference>
<evidence type="ECO:0000313" key="1">
    <source>
        <dbReference type="EMBL" id="KAJ3832883.1"/>
    </source>
</evidence>